<comment type="caution">
    <text evidence="1">The sequence shown here is derived from an EMBL/GenBank/DDBJ whole genome shotgun (WGS) entry which is preliminary data.</text>
</comment>
<accession>A0A813MBG9</accession>
<reference evidence="1" key="1">
    <citation type="submission" date="2021-02" db="EMBL/GenBank/DDBJ databases">
        <authorList>
            <person name="Nowell W R."/>
        </authorList>
    </citation>
    <scope>NUCLEOTIDE SEQUENCE</scope>
    <source>
        <strain evidence="1">Ploen Becks lab</strain>
    </source>
</reference>
<sequence length="236" mass="27371">MLDKPSEKLDEDLEPKISIIITSEQNDLNLKSDSNRLKQYKTNLKSFNSNIQLNENNLSSNKRFLNHRKCLSRLNLNVSNHRDLQKNFDSPQKTPELSQKFILTPKKSLNNNICKNISSICLNHDNMKSDSFQKNMDKLDSNYLSLKSSNSNIFKSSNSLNALDLEGFDTYSIGSFDRYSCYSLYSNYDQENQEKSVSNMKDNLNIQISEQHLNYEKSIGFNSKLNNKVINWLEKN</sequence>
<dbReference type="EMBL" id="CAJNOC010000118">
    <property type="protein sequence ID" value="CAF0716672.1"/>
    <property type="molecule type" value="Genomic_DNA"/>
</dbReference>
<evidence type="ECO:0000313" key="2">
    <source>
        <dbReference type="Proteomes" id="UP000663879"/>
    </source>
</evidence>
<dbReference type="AlphaFoldDB" id="A0A813MBG9"/>
<keyword evidence="2" id="KW-1185">Reference proteome</keyword>
<gene>
    <name evidence="1" type="ORF">OXX778_LOCUS1724</name>
</gene>
<dbReference type="Proteomes" id="UP000663879">
    <property type="component" value="Unassembled WGS sequence"/>
</dbReference>
<organism evidence="1 2">
    <name type="scientific">Brachionus calyciflorus</name>
    <dbReference type="NCBI Taxonomy" id="104777"/>
    <lineage>
        <taxon>Eukaryota</taxon>
        <taxon>Metazoa</taxon>
        <taxon>Spiralia</taxon>
        <taxon>Gnathifera</taxon>
        <taxon>Rotifera</taxon>
        <taxon>Eurotatoria</taxon>
        <taxon>Monogononta</taxon>
        <taxon>Pseudotrocha</taxon>
        <taxon>Ploima</taxon>
        <taxon>Brachionidae</taxon>
        <taxon>Brachionus</taxon>
    </lineage>
</organism>
<proteinExistence type="predicted"/>
<name>A0A813MBG9_9BILA</name>
<evidence type="ECO:0000313" key="1">
    <source>
        <dbReference type="EMBL" id="CAF0716672.1"/>
    </source>
</evidence>
<protein>
    <submittedName>
        <fullName evidence="1">Uncharacterized protein</fullName>
    </submittedName>
</protein>